<keyword evidence="2" id="KW-1185">Reference proteome</keyword>
<accession>A0ACC0ALV6</accession>
<gene>
    <name evidence="1" type="ORF">M9H77_20904</name>
</gene>
<reference evidence="2" key="1">
    <citation type="journal article" date="2023" name="Nat. Plants">
        <title>Single-cell RNA sequencing provides a high-resolution roadmap for understanding the multicellular compartmentation of specialized metabolism.</title>
        <authorList>
            <person name="Sun S."/>
            <person name="Shen X."/>
            <person name="Li Y."/>
            <person name="Li Y."/>
            <person name="Wang S."/>
            <person name="Li R."/>
            <person name="Zhang H."/>
            <person name="Shen G."/>
            <person name="Guo B."/>
            <person name="Wei J."/>
            <person name="Xu J."/>
            <person name="St-Pierre B."/>
            <person name="Chen S."/>
            <person name="Sun C."/>
        </authorList>
    </citation>
    <scope>NUCLEOTIDE SEQUENCE [LARGE SCALE GENOMIC DNA]</scope>
</reference>
<dbReference type="Proteomes" id="UP001060085">
    <property type="component" value="Linkage Group LG05"/>
</dbReference>
<protein>
    <submittedName>
        <fullName evidence="1">Uncharacterized protein</fullName>
    </submittedName>
</protein>
<evidence type="ECO:0000313" key="2">
    <source>
        <dbReference type="Proteomes" id="UP001060085"/>
    </source>
</evidence>
<dbReference type="EMBL" id="CM044705">
    <property type="protein sequence ID" value="KAI5661581.1"/>
    <property type="molecule type" value="Genomic_DNA"/>
</dbReference>
<proteinExistence type="predicted"/>
<organism evidence="1 2">
    <name type="scientific">Catharanthus roseus</name>
    <name type="common">Madagascar periwinkle</name>
    <name type="synonym">Vinca rosea</name>
    <dbReference type="NCBI Taxonomy" id="4058"/>
    <lineage>
        <taxon>Eukaryota</taxon>
        <taxon>Viridiplantae</taxon>
        <taxon>Streptophyta</taxon>
        <taxon>Embryophyta</taxon>
        <taxon>Tracheophyta</taxon>
        <taxon>Spermatophyta</taxon>
        <taxon>Magnoliopsida</taxon>
        <taxon>eudicotyledons</taxon>
        <taxon>Gunneridae</taxon>
        <taxon>Pentapetalae</taxon>
        <taxon>asterids</taxon>
        <taxon>lamiids</taxon>
        <taxon>Gentianales</taxon>
        <taxon>Apocynaceae</taxon>
        <taxon>Rauvolfioideae</taxon>
        <taxon>Vinceae</taxon>
        <taxon>Catharanthinae</taxon>
        <taxon>Catharanthus</taxon>
    </lineage>
</organism>
<sequence>MANSKGPASVRNLMYNTRNSLLPPKIPFPSIAPSYVDYVPSSAIGQKGTQKPREGNPHHQRTSSEVIEEQPSWLDELLNEPETPVRRGGHRRSSSDSFAYIDAVNAINLDYITPNENKFKHMTPLSSWATQDLDHFRDAQHVSFIPEPNSFGKPKNRAWDANLNSSLHCRGFPSPGNMVKNAGLLRAQQESEVIPSTASEKEDAVESGPQDSKASSEKKEASHGKPAASETDTKRAKQQFAQRSRVRKLQYIAELERNVQALQAEGSEVSAELEFLNQQNLILSMENKALKQRLENLAQEQLIKYLEHEVLEREIARLRALYQQQQQPPQKPTTGHRRSSSKDLDQQLASLSLKQKDATSARDNASGQLNI</sequence>
<comment type="caution">
    <text evidence="1">The sequence shown here is derived from an EMBL/GenBank/DDBJ whole genome shotgun (WGS) entry which is preliminary data.</text>
</comment>
<name>A0ACC0ALV6_CATRO</name>
<evidence type="ECO:0000313" key="1">
    <source>
        <dbReference type="EMBL" id="KAI5661581.1"/>
    </source>
</evidence>